<reference evidence="3" key="1">
    <citation type="submission" date="2025-08" db="UniProtKB">
        <authorList>
            <consortium name="Ensembl"/>
        </authorList>
    </citation>
    <scope>IDENTIFICATION</scope>
</reference>
<name>A0A2K5D7W2_AOTNA</name>
<dbReference type="InterPro" id="IPR040219">
    <property type="entry name" value="KIAA1143-like"/>
</dbReference>
<dbReference type="Proteomes" id="UP000233020">
    <property type="component" value="Unplaced"/>
</dbReference>
<dbReference type="AlphaFoldDB" id="A0A2K5D7W2"/>
<dbReference type="GeneTree" id="ENSGT00390000001296"/>
<proteinExistence type="predicted"/>
<evidence type="ECO:0000313" key="4">
    <source>
        <dbReference type="Proteomes" id="UP000233020"/>
    </source>
</evidence>
<dbReference type="Pfam" id="PF15377">
    <property type="entry name" value="DUF4604"/>
    <property type="match status" value="1"/>
</dbReference>
<dbReference type="InterPro" id="IPR027911">
    <property type="entry name" value="DUF4604"/>
</dbReference>
<dbReference type="Ensembl" id="ENSANAT00000034894.1">
    <property type="protein sequence ID" value="ENSANAP00000017040.1"/>
    <property type="gene ID" value="ENSANAG00000026386.1"/>
</dbReference>
<evidence type="ECO:0000313" key="3">
    <source>
        <dbReference type="Ensembl" id="ENSANAP00000017040.1"/>
    </source>
</evidence>
<dbReference type="PANTHER" id="PTHR31195:SF2">
    <property type="entry name" value="GEO02494P1"/>
    <property type="match status" value="1"/>
</dbReference>
<evidence type="ECO:0000259" key="2">
    <source>
        <dbReference type="Pfam" id="PF15377"/>
    </source>
</evidence>
<feature type="domain" description="DUF4604" evidence="2">
    <location>
        <begin position="5"/>
        <end position="68"/>
    </location>
</feature>
<accession>A0A2K5D7W2</accession>
<feature type="region of interest" description="Disordered" evidence="1">
    <location>
        <begin position="32"/>
        <end position="121"/>
    </location>
</feature>
<protein>
    <recommendedName>
        <fullName evidence="2">DUF4604 domain-containing protein</fullName>
    </recommendedName>
</protein>
<dbReference type="PANTHER" id="PTHR31195">
    <property type="entry name" value="GEO02494P1"/>
    <property type="match status" value="1"/>
</dbReference>
<organism evidence="3 4">
    <name type="scientific">Aotus nancymaae</name>
    <name type="common">Ma's night monkey</name>
    <dbReference type="NCBI Taxonomy" id="37293"/>
    <lineage>
        <taxon>Eukaryota</taxon>
        <taxon>Metazoa</taxon>
        <taxon>Chordata</taxon>
        <taxon>Craniata</taxon>
        <taxon>Vertebrata</taxon>
        <taxon>Euteleostomi</taxon>
        <taxon>Mammalia</taxon>
        <taxon>Eutheria</taxon>
        <taxon>Euarchontoglires</taxon>
        <taxon>Primates</taxon>
        <taxon>Haplorrhini</taxon>
        <taxon>Platyrrhini</taxon>
        <taxon>Aotidae</taxon>
        <taxon>Aotus</taxon>
    </lineage>
</organism>
<sequence length="146" mass="16501">MSKRNQVYYVWPTEPAFLACFRERVGYREGPTVETRRIQPQLPDEDGDHSDKEDEQSQVVVLKKEDPLGAVAHACNPSTLGGRVKRPSNEKCSGLTGSSKKKQPNEDEINQDSVKKNSRKQIKNSRLLSFDNEDENELSVNSLNLV</sequence>
<evidence type="ECO:0000256" key="1">
    <source>
        <dbReference type="SAM" id="MobiDB-lite"/>
    </source>
</evidence>
<reference evidence="3" key="2">
    <citation type="submission" date="2025-09" db="UniProtKB">
        <authorList>
            <consortium name="Ensembl"/>
        </authorList>
    </citation>
    <scope>IDENTIFICATION</scope>
</reference>
<keyword evidence="4" id="KW-1185">Reference proteome</keyword>
<feature type="compositionally biased region" description="Acidic residues" evidence="1">
    <location>
        <begin position="43"/>
        <end position="56"/>
    </location>
</feature>